<dbReference type="OrthoDB" id="372037at2157"/>
<accession>M0NH48</accession>
<evidence type="ECO:0000313" key="3">
    <source>
        <dbReference type="Proteomes" id="UP000011625"/>
    </source>
</evidence>
<evidence type="ECO:0000313" key="2">
    <source>
        <dbReference type="EMBL" id="EMA55970.1"/>
    </source>
</evidence>
<dbReference type="AlphaFoldDB" id="M0NH48"/>
<dbReference type="PATRIC" id="fig|1227456.3.peg.124"/>
<organism evidence="2 3">
    <name type="scientific">Halococcus salifodinae DSM 8989</name>
    <dbReference type="NCBI Taxonomy" id="1227456"/>
    <lineage>
        <taxon>Archaea</taxon>
        <taxon>Methanobacteriati</taxon>
        <taxon>Methanobacteriota</taxon>
        <taxon>Stenosarchaea group</taxon>
        <taxon>Halobacteria</taxon>
        <taxon>Halobacteriales</taxon>
        <taxon>Halococcaceae</taxon>
        <taxon>Halococcus</taxon>
    </lineage>
</organism>
<protein>
    <submittedName>
        <fullName evidence="2">Molybdopterin binding domain-containing protein</fullName>
    </submittedName>
</protein>
<proteinExistence type="predicted"/>
<dbReference type="Proteomes" id="UP000011625">
    <property type="component" value="Unassembled WGS sequence"/>
</dbReference>
<reference evidence="2 3" key="1">
    <citation type="journal article" date="2014" name="PLoS Genet.">
        <title>Phylogenetically driven sequencing of extremely halophilic archaea reveals strategies for static and dynamic osmo-response.</title>
        <authorList>
            <person name="Becker E.A."/>
            <person name="Seitzer P.M."/>
            <person name="Tritt A."/>
            <person name="Larsen D."/>
            <person name="Krusor M."/>
            <person name="Yao A.I."/>
            <person name="Wu D."/>
            <person name="Madern D."/>
            <person name="Eisen J.A."/>
            <person name="Darling A.E."/>
            <person name="Facciotti M.T."/>
        </authorList>
    </citation>
    <scope>NUCLEOTIDE SEQUENCE [LARGE SCALE GENOMIC DNA]</scope>
    <source>
        <strain evidence="2 3">DSM 8989</strain>
    </source>
</reference>
<dbReference type="SMART" id="SM00852">
    <property type="entry name" value="MoCF_biosynth"/>
    <property type="match status" value="1"/>
</dbReference>
<dbReference type="CDD" id="cd00885">
    <property type="entry name" value="cinA"/>
    <property type="match status" value="1"/>
</dbReference>
<dbReference type="PANTHER" id="PTHR13939:SF0">
    <property type="entry name" value="NMN AMIDOHYDROLASE-LIKE PROTEIN YFAY"/>
    <property type="match status" value="1"/>
</dbReference>
<dbReference type="Gene3D" id="3.40.980.10">
    <property type="entry name" value="MoaB/Mog-like domain"/>
    <property type="match status" value="1"/>
</dbReference>
<dbReference type="Pfam" id="PF00994">
    <property type="entry name" value="MoCF_biosynth"/>
    <property type="match status" value="1"/>
</dbReference>
<dbReference type="InterPro" id="IPR050101">
    <property type="entry name" value="CinA"/>
</dbReference>
<dbReference type="PANTHER" id="PTHR13939">
    <property type="entry name" value="NICOTINAMIDE-NUCLEOTIDE AMIDOHYDROLASE PNCC"/>
    <property type="match status" value="1"/>
</dbReference>
<sequence length="240" mass="25411">MRVGLVSVGDELLAGDTVNTNAAWLGSRLTERGATVERCVVVPDRIETIADTVAELHDRYDAVLVTGGLGPTHDDLTMDAVAAAFDRDLETNDEAIEWLAEHGGYERADLAAGTADLPAGARVLHNEAGVAPGCVVESVYVFPGVPEEMHAMFETVAGEFSGTISHVEWVRAAEPESALLDRIAAVRERFDVTVGSYPGEHVRLKLQSDDAEEAAAAAAWLSDRVDVAEPADESAEAGSS</sequence>
<dbReference type="InterPro" id="IPR001453">
    <property type="entry name" value="MoaB/Mog_dom"/>
</dbReference>
<evidence type="ECO:0000259" key="1">
    <source>
        <dbReference type="SMART" id="SM00852"/>
    </source>
</evidence>
<gene>
    <name evidence="2" type="ORF">C450_00570</name>
</gene>
<dbReference type="SUPFAM" id="SSF53218">
    <property type="entry name" value="Molybdenum cofactor biosynthesis proteins"/>
    <property type="match status" value="1"/>
</dbReference>
<dbReference type="STRING" id="1227456.C450_00570"/>
<comment type="caution">
    <text evidence="2">The sequence shown here is derived from an EMBL/GenBank/DDBJ whole genome shotgun (WGS) entry which is preliminary data.</text>
</comment>
<dbReference type="RefSeq" id="WP_005038660.1">
    <property type="nucleotide sequence ID" value="NZ_AOME01000002.1"/>
</dbReference>
<dbReference type="NCBIfam" id="TIGR00177">
    <property type="entry name" value="molyb_syn"/>
    <property type="match status" value="1"/>
</dbReference>
<dbReference type="EMBL" id="AOME01000002">
    <property type="protein sequence ID" value="EMA55970.1"/>
    <property type="molecule type" value="Genomic_DNA"/>
</dbReference>
<dbReference type="InterPro" id="IPR036425">
    <property type="entry name" value="MoaB/Mog-like_dom_sf"/>
</dbReference>
<feature type="domain" description="MoaB/Mog" evidence="1">
    <location>
        <begin position="4"/>
        <end position="163"/>
    </location>
</feature>
<keyword evidence="3" id="KW-1185">Reference proteome</keyword>
<name>M0NH48_9EURY</name>